<evidence type="ECO:0000256" key="3">
    <source>
        <dbReference type="ARBA" id="ARBA00022448"/>
    </source>
</evidence>
<dbReference type="InterPro" id="IPR005565">
    <property type="entry name" value="Hemolysn_activator_HlyB_C"/>
</dbReference>
<dbReference type="eggNOG" id="COG2831">
    <property type="taxonomic scope" value="Bacteria"/>
</dbReference>
<evidence type="ECO:0000256" key="6">
    <source>
        <dbReference type="ARBA" id="ARBA00022927"/>
    </source>
</evidence>
<evidence type="ECO:0000256" key="2">
    <source>
        <dbReference type="ARBA" id="ARBA00009055"/>
    </source>
</evidence>
<evidence type="ECO:0000259" key="10">
    <source>
        <dbReference type="PROSITE" id="PS51779"/>
    </source>
</evidence>
<dbReference type="HOGENOM" id="CLU_021521_0_0_3"/>
<evidence type="ECO:0000256" key="4">
    <source>
        <dbReference type="ARBA" id="ARBA00022452"/>
    </source>
</evidence>
<dbReference type="STRING" id="41431.PCC8801_3443"/>
<dbReference type="GO" id="GO:0009279">
    <property type="term" value="C:cell outer membrane"/>
    <property type="evidence" value="ECO:0007669"/>
    <property type="project" value="UniProtKB-SubCell"/>
</dbReference>
<gene>
    <name evidence="11" type="ordered locus">PCC8801_3443</name>
</gene>
<evidence type="ECO:0000256" key="1">
    <source>
        <dbReference type="ARBA" id="ARBA00004442"/>
    </source>
</evidence>
<keyword evidence="8" id="KW-0998">Cell outer membrane</keyword>
<keyword evidence="3" id="KW-0813">Transport</keyword>
<name>B7K0C7_RIPO1</name>
<dbReference type="AlphaFoldDB" id="B7K0C7"/>
<dbReference type="GO" id="GO:0046819">
    <property type="term" value="P:protein secretion by the type V secretion system"/>
    <property type="evidence" value="ECO:0007669"/>
    <property type="project" value="TreeGrafter"/>
</dbReference>
<feature type="region of interest" description="Disordered" evidence="9">
    <location>
        <begin position="97"/>
        <end position="130"/>
    </location>
</feature>
<dbReference type="PANTHER" id="PTHR34597">
    <property type="entry name" value="SLR1661 PROTEIN"/>
    <property type="match status" value="1"/>
</dbReference>
<dbReference type="InterPro" id="IPR051544">
    <property type="entry name" value="TPS_OM_transporter"/>
</dbReference>
<feature type="compositionally biased region" description="Pro residues" evidence="9">
    <location>
        <begin position="104"/>
        <end position="128"/>
    </location>
</feature>
<dbReference type="Gene3D" id="3.10.20.310">
    <property type="entry name" value="membrane protein fhac"/>
    <property type="match status" value="1"/>
</dbReference>
<dbReference type="PROSITE" id="PS51779">
    <property type="entry name" value="POTRA"/>
    <property type="match status" value="1"/>
</dbReference>
<evidence type="ECO:0000256" key="7">
    <source>
        <dbReference type="ARBA" id="ARBA00023136"/>
    </source>
</evidence>
<dbReference type="GO" id="GO:0098046">
    <property type="term" value="C:type V protein secretion system complex"/>
    <property type="evidence" value="ECO:0007669"/>
    <property type="project" value="TreeGrafter"/>
</dbReference>
<dbReference type="Pfam" id="PF08479">
    <property type="entry name" value="POTRA_2"/>
    <property type="match status" value="1"/>
</dbReference>
<dbReference type="EMBL" id="CP001287">
    <property type="protein sequence ID" value="ACK67411.1"/>
    <property type="molecule type" value="Genomic_DNA"/>
</dbReference>
<dbReference type="Pfam" id="PF03865">
    <property type="entry name" value="ShlB"/>
    <property type="match status" value="1"/>
</dbReference>
<evidence type="ECO:0000313" key="11">
    <source>
        <dbReference type="EMBL" id="ACK67411.1"/>
    </source>
</evidence>
<dbReference type="InterPro" id="IPR034746">
    <property type="entry name" value="POTRA"/>
</dbReference>
<comment type="subcellular location">
    <subcellularLocation>
        <location evidence="1">Cell outer membrane</location>
    </subcellularLocation>
</comment>
<keyword evidence="5" id="KW-0812">Transmembrane</keyword>
<feature type="domain" description="POTRA" evidence="10">
    <location>
        <begin position="142"/>
        <end position="217"/>
    </location>
</feature>
<sequence>MFLSVIVWLSSGRYGETTEVIGTRSGFDNEVRSQKSEVRSSFCNEDLNTAPKTFCFQRQGFRHNFFDNLVHKKIINLEKLASTGVSSLGEQPFAPTVIARDPLSPSPPPPLPLSPPESPPPLSVPSPSLPNEDNLINIPGTITVKKFDFAGNTVFSQEELAEVTAPFVDRPLTFAELLQARSAVTKYYVNNGYVTSGSYIPPQTIENGVVTIQIVEGSLEDINVNVEGKLNPNYIRDRLALAGETPLHLPTLLESLQLLQLSPLIDSISAELSASPRPGSNLLTVKVVTAQSFYPKLILDNGRNPQAGEIRRGFELSELNLTGIGDKIRTTYYNSDGSDDFEVTYQVPFTIYDSTVEFGFRHLSGEILEKPLDVLELNSDYQKYSLRFRQPIIKTPNQEFSIGLDLDHQKSKTVYLDGLAFPGRGSDTDGRTHISTLRFSQEWVGRTEEQVLALRSQFDWGLEALGTTTPYDINVNPATPEATYFLWRGQGQWVQVLAPDTLFVIRTDIQIADRPIVSLEQFSLGGLENVEGYRQNSLLTDNGVFAAMELRFPIFRLPRENLVLQLIPFATYGQGWNSGLSPDPPINELASIGLGFQIQYNNIFSARIDWAHPLGKDIFLEGSSLQDQGINFTINISPW</sequence>
<evidence type="ECO:0000256" key="8">
    <source>
        <dbReference type="ARBA" id="ARBA00023237"/>
    </source>
</evidence>
<keyword evidence="4" id="KW-1134">Transmembrane beta strand</keyword>
<dbReference type="Gene3D" id="2.40.160.50">
    <property type="entry name" value="membrane protein fhac: a member of the omp85/tpsb transporter family"/>
    <property type="match status" value="1"/>
</dbReference>
<dbReference type="Proteomes" id="UP000008204">
    <property type="component" value="Chromosome"/>
</dbReference>
<dbReference type="InterPro" id="IPR013686">
    <property type="entry name" value="Polypept-transport_assoc_ShlB"/>
</dbReference>
<reference evidence="12" key="1">
    <citation type="journal article" date="2011" name="MBio">
        <title>Novel metabolic attributes of the genus Cyanothece, comprising a group of unicellular nitrogen-fixing Cyanobacteria.</title>
        <authorList>
            <person name="Bandyopadhyay A."/>
            <person name="Elvitigala T."/>
            <person name="Welsh E."/>
            <person name="Stockel J."/>
            <person name="Liberton M."/>
            <person name="Min H."/>
            <person name="Sherman L.A."/>
            <person name="Pakrasi H.B."/>
        </authorList>
    </citation>
    <scope>NUCLEOTIDE SEQUENCE [LARGE SCALE GENOMIC DNA]</scope>
    <source>
        <strain evidence="12">PCC 8801</strain>
    </source>
</reference>
<keyword evidence="12" id="KW-1185">Reference proteome</keyword>
<evidence type="ECO:0000313" key="12">
    <source>
        <dbReference type="Proteomes" id="UP000008204"/>
    </source>
</evidence>
<comment type="similarity">
    <text evidence="2">Belongs to the TPS (TC 1.B.20) family.</text>
</comment>
<dbReference type="RefSeq" id="WP_012596670.1">
    <property type="nucleotide sequence ID" value="NC_011726.1"/>
</dbReference>
<proteinExistence type="inferred from homology"/>
<dbReference type="GO" id="GO:0008320">
    <property type="term" value="F:protein transmembrane transporter activity"/>
    <property type="evidence" value="ECO:0007669"/>
    <property type="project" value="TreeGrafter"/>
</dbReference>
<accession>B7K0C7</accession>
<evidence type="ECO:0000256" key="5">
    <source>
        <dbReference type="ARBA" id="ARBA00022692"/>
    </source>
</evidence>
<evidence type="ECO:0000256" key="9">
    <source>
        <dbReference type="SAM" id="MobiDB-lite"/>
    </source>
</evidence>
<dbReference type="PANTHER" id="PTHR34597:SF3">
    <property type="entry name" value="OUTER MEMBRANE TRANSPORTER CDIB"/>
    <property type="match status" value="1"/>
</dbReference>
<keyword evidence="6" id="KW-0653">Protein transport</keyword>
<dbReference type="KEGG" id="cyp:PCC8801_3443"/>
<protein>
    <submittedName>
        <fullName evidence="11">Polypeptide-transport-associated domain protein ShlB-type</fullName>
    </submittedName>
</protein>
<organism evidence="11 12">
    <name type="scientific">Rippkaea orientalis (strain PCC 8801 / RF-1)</name>
    <name type="common">Cyanothece sp. (strain PCC 8801)</name>
    <dbReference type="NCBI Taxonomy" id="41431"/>
    <lineage>
        <taxon>Bacteria</taxon>
        <taxon>Bacillati</taxon>
        <taxon>Cyanobacteriota</taxon>
        <taxon>Cyanophyceae</taxon>
        <taxon>Oscillatoriophycideae</taxon>
        <taxon>Chroococcales</taxon>
        <taxon>Aphanothecaceae</taxon>
        <taxon>Rippkaea</taxon>
        <taxon>Rippkaea orientalis</taxon>
    </lineage>
</organism>
<keyword evidence="7" id="KW-0472">Membrane</keyword>